<feature type="compositionally biased region" description="Low complexity" evidence="1">
    <location>
        <begin position="237"/>
        <end position="248"/>
    </location>
</feature>
<gene>
    <name evidence="3" type="ORF">BOTBODRAFT_31724</name>
</gene>
<dbReference type="Gene3D" id="3.40.50.1820">
    <property type="entry name" value="alpha/beta hydrolase"/>
    <property type="match status" value="1"/>
</dbReference>
<protein>
    <recommendedName>
        <fullName evidence="2">AB hydrolase-1 domain-containing protein</fullName>
    </recommendedName>
</protein>
<sequence>MSTNPPAPAALLSDTPAPTTIPQDLIICVFIHGFKGNDTSFHKFPQRIQELLGETLEDATVESIVFPAYETKGSLTLAVENFVDWLTGLVVEREVAHGMGGGAGKARVVLCGHSMGGLLAAEAIVAIATSRPDSSAPLWPRIIACIAFDTPYYGVHPFVFKNSATKAVDYVQAAQKVASGFGMLGSLTGFGKKSTSAPTPSVGESPKTPTARSNSQTPTDGQLRGDKKGKEEKDEGGPSVSAGTSTSSEASTSIWNKYTPSWYGIGGALLVGAVAGAAYYRRNDVELGWDWVSDHMKFVGALWEEKALKTRVERLLDVGREHEILFRNYYTLLPADPPEHVNPRTFVILPPLASRPAPYFIAAENGLARDQIAAHVGMFEPTGNAGYDDLERRTVEVVSEAVRLSGLRAQKAFESRGAS</sequence>
<feature type="region of interest" description="Disordered" evidence="1">
    <location>
        <begin position="191"/>
        <end position="248"/>
    </location>
</feature>
<evidence type="ECO:0000313" key="3">
    <source>
        <dbReference type="EMBL" id="KDQ15402.1"/>
    </source>
</evidence>
<dbReference type="OrthoDB" id="442243at2759"/>
<evidence type="ECO:0000256" key="1">
    <source>
        <dbReference type="SAM" id="MobiDB-lite"/>
    </source>
</evidence>
<dbReference type="InterPro" id="IPR029058">
    <property type="entry name" value="AB_hydrolase_fold"/>
</dbReference>
<feature type="compositionally biased region" description="Polar residues" evidence="1">
    <location>
        <begin position="207"/>
        <end position="220"/>
    </location>
</feature>
<dbReference type="SUPFAM" id="SSF53474">
    <property type="entry name" value="alpha/beta-Hydrolases"/>
    <property type="match status" value="1"/>
</dbReference>
<dbReference type="STRING" id="930990.A0A067MU86"/>
<dbReference type="InterPro" id="IPR000073">
    <property type="entry name" value="AB_hydrolase_1"/>
</dbReference>
<evidence type="ECO:0000313" key="4">
    <source>
        <dbReference type="Proteomes" id="UP000027195"/>
    </source>
</evidence>
<evidence type="ECO:0000259" key="2">
    <source>
        <dbReference type="Pfam" id="PF12697"/>
    </source>
</evidence>
<dbReference type="Proteomes" id="UP000027195">
    <property type="component" value="Unassembled WGS sequence"/>
</dbReference>
<feature type="compositionally biased region" description="Basic and acidic residues" evidence="1">
    <location>
        <begin position="223"/>
        <end position="236"/>
    </location>
</feature>
<dbReference type="Pfam" id="PF12697">
    <property type="entry name" value="Abhydrolase_6"/>
    <property type="match status" value="1"/>
</dbReference>
<accession>A0A067MU86</accession>
<dbReference type="InParanoid" id="A0A067MU86"/>
<dbReference type="PANTHER" id="PTHR47842:SF1">
    <property type="entry name" value="DUF676 DOMAIN-CONTAINING PROTEIN"/>
    <property type="match status" value="1"/>
</dbReference>
<dbReference type="HOGENOM" id="CLU_020826_2_0_1"/>
<dbReference type="EMBL" id="KL198032">
    <property type="protein sequence ID" value="KDQ15402.1"/>
    <property type="molecule type" value="Genomic_DNA"/>
</dbReference>
<keyword evidence="4" id="KW-1185">Reference proteome</keyword>
<feature type="domain" description="AB hydrolase-1" evidence="2">
    <location>
        <begin position="29"/>
        <end position="147"/>
    </location>
</feature>
<dbReference type="PANTHER" id="PTHR47842">
    <property type="entry name" value="EXPRESSED PROTEIN"/>
    <property type="match status" value="1"/>
</dbReference>
<organism evidence="3 4">
    <name type="scientific">Botryobasidium botryosum (strain FD-172 SS1)</name>
    <dbReference type="NCBI Taxonomy" id="930990"/>
    <lineage>
        <taxon>Eukaryota</taxon>
        <taxon>Fungi</taxon>
        <taxon>Dikarya</taxon>
        <taxon>Basidiomycota</taxon>
        <taxon>Agaricomycotina</taxon>
        <taxon>Agaricomycetes</taxon>
        <taxon>Cantharellales</taxon>
        <taxon>Botryobasidiaceae</taxon>
        <taxon>Botryobasidium</taxon>
    </lineage>
</organism>
<dbReference type="AlphaFoldDB" id="A0A067MU86"/>
<proteinExistence type="predicted"/>
<name>A0A067MU86_BOTB1</name>
<reference evidence="4" key="1">
    <citation type="journal article" date="2014" name="Proc. Natl. Acad. Sci. U.S.A.">
        <title>Extensive sampling of basidiomycete genomes demonstrates inadequacy of the white-rot/brown-rot paradigm for wood decay fungi.</title>
        <authorList>
            <person name="Riley R."/>
            <person name="Salamov A.A."/>
            <person name="Brown D.W."/>
            <person name="Nagy L.G."/>
            <person name="Floudas D."/>
            <person name="Held B.W."/>
            <person name="Levasseur A."/>
            <person name="Lombard V."/>
            <person name="Morin E."/>
            <person name="Otillar R."/>
            <person name="Lindquist E.A."/>
            <person name="Sun H."/>
            <person name="LaButti K.M."/>
            <person name="Schmutz J."/>
            <person name="Jabbour D."/>
            <person name="Luo H."/>
            <person name="Baker S.E."/>
            <person name="Pisabarro A.G."/>
            <person name="Walton J.D."/>
            <person name="Blanchette R.A."/>
            <person name="Henrissat B."/>
            <person name="Martin F."/>
            <person name="Cullen D."/>
            <person name="Hibbett D.S."/>
            <person name="Grigoriev I.V."/>
        </authorList>
    </citation>
    <scope>NUCLEOTIDE SEQUENCE [LARGE SCALE GENOMIC DNA]</scope>
    <source>
        <strain evidence="4">FD-172 SS1</strain>
    </source>
</reference>